<proteinExistence type="predicted"/>
<dbReference type="InterPro" id="IPR055296">
    <property type="entry name" value="SRL2-like"/>
</dbReference>
<evidence type="ECO:0000313" key="3">
    <source>
        <dbReference type="Proteomes" id="UP001229421"/>
    </source>
</evidence>
<keyword evidence="1" id="KW-0812">Transmembrane</keyword>
<dbReference type="AlphaFoldDB" id="A0AAD8JYI2"/>
<evidence type="ECO:0000256" key="1">
    <source>
        <dbReference type="SAM" id="Phobius"/>
    </source>
</evidence>
<feature type="transmembrane region" description="Helical" evidence="1">
    <location>
        <begin position="146"/>
        <end position="166"/>
    </location>
</feature>
<organism evidence="2 3">
    <name type="scientific">Tagetes erecta</name>
    <name type="common">African marigold</name>
    <dbReference type="NCBI Taxonomy" id="13708"/>
    <lineage>
        <taxon>Eukaryota</taxon>
        <taxon>Viridiplantae</taxon>
        <taxon>Streptophyta</taxon>
        <taxon>Embryophyta</taxon>
        <taxon>Tracheophyta</taxon>
        <taxon>Spermatophyta</taxon>
        <taxon>Magnoliopsida</taxon>
        <taxon>eudicotyledons</taxon>
        <taxon>Gunneridae</taxon>
        <taxon>Pentapetalae</taxon>
        <taxon>asterids</taxon>
        <taxon>campanulids</taxon>
        <taxon>Asterales</taxon>
        <taxon>Asteraceae</taxon>
        <taxon>Asteroideae</taxon>
        <taxon>Heliantheae alliance</taxon>
        <taxon>Tageteae</taxon>
        <taxon>Tagetes</taxon>
    </lineage>
</organism>
<comment type="caution">
    <text evidence="2">The sequence shown here is derived from an EMBL/GenBank/DDBJ whole genome shotgun (WGS) entry which is preliminary data.</text>
</comment>
<dbReference type="EMBL" id="JAUHHV010000010">
    <property type="protein sequence ID" value="KAK1411027.1"/>
    <property type="molecule type" value="Genomic_DNA"/>
</dbReference>
<accession>A0AAD8JYI2</accession>
<sequence>MSLAKDTLANKMSDITSIEEELLDRFVPDDVCPMNYGSIDIMLNKGRAKDEVAPLFSLDDDICKPNSEMTLETSNLLSVDQLLESVMESAQQVGRMSVCNAPNMSFMELTNVMNMQHGPEYQNIGVQSGDSPRMEQSATSTSSVCLWIVLAIQLAVLLTHDIIGVSRANNIRMSPKSATSC</sequence>
<keyword evidence="1" id="KW-1133">Transmembrane helix</keyword>
<dbReference type="Proteomes" id="UP001229421">
    <property type="component" value="Unassembled WGS sequence"/>
</dbReference>
<keyword evidence="1" id="KW-0472">Membrane</keyword>
<keyword evidence="3" id="KW-1185">Reference proteome</keyword>
<dbReference type="PANTHER" id="PTHR46087">
    <property type="entry name" value="PUTATIVE, EXPRESSED-RELATED"/>
    <property type="match status" value="1"/>
</dbReference>
<name>A0AAD8JYI2_TARER</name>
<evidence type="ECO:0000313" key="2">
    <source>
        <dbReference type="EMBL" id="KAK1411027.1"/>
    </source>
</evidence>
<gene>
    <name evidence="2" type="ORF">QVD17_37571</name>
</gene>
<protein>
    <submittedName>
        <fullName evidence="2">Uncharacterized protein</fullName>
    </submittedName>
</protein>
<dbReference type="PANTHER" id="PTHR46087:SF9">
    <property type="entry name" value="ARM REPEAT SUPERFAMILY PROTEIN"/>
    <property type="match status" value="1"/>
</dbReference>
<reference evidence="2" key="1">
    <citation type="journal article" date="2023" name="bioRxiv">
        <title>Improved chromosome-level genome assembly for marigold (Tagetes erecta).</title>
        <authorList>
            <person name="Jiang F."/>
            <person name="Yuan L."/>
            <person name="Wang S."/>
            <person name="Wang H."/>
            <person name="Xu D."/>
            <person name="Wang A."/>
            <person name="Fan W."/>
        </authorList>
    </citation>
    <scope>NUCLEOTIDE SEQUENCE</scope>
    <source>
        <strain evidence="2">WSJ</strain>
        <tissue evidence="2">Leaf</tissue>
    </source>
</reference>